<protein>
    <submittedName>
        <fullName evidence="1">Uncharacterized protein</fullName>
    </submittedName>
</protein>
<dbReference type="Proteomes" id="UP001286313">
    <property type="component" value="Unassembled WGS sequence"/>
</dbReference>
<evidence type="ECO:0000313" key="2">
    <source>
        <dbReference type="Proteomes" id="UP001286313"/>
    </source>
</evidence>
<dbReference type="AlphaFoldDB" id="A0AAE1BIZ7"/>
<name>A0AAE1BIZ7_PETCI</name>
<gene>
    <name evidence="1" type="ORF">Pcinc_042338</name>
</gene>
<accession>A0AAE1BIZ7</accession>
<evidence type="ECO:0000313" key="1">
    <source>
        <dbReference type="EMBL" id="KAK3850982.1"/>
    </source>
</evidence>
<sequence>MAILCLPSFSPSYLLPPSLPPISSLLSLLSLTSYPPSLPSYPSISASYPSLPSLLLSLLSPPFLPSFSPSYPSIPSLLLSFLSPPFHSLIPFPSPPTFTSISLTIDAEAASLSTDIRVISPALPDHHRIFSCGGEAGSTIACCVSQDRKTSCVNGNGLPLPLVLPRTGLPLEYRGAENRLCIPGQNIDCVSKDTKPLECLRIDYRCVSRDELM</sequence>
<proteinExistence type="predicted"/>
<organism evidence="1 2">
    <name type="scientific">Petrolisthes cinctipes</name>
    <name type="common">Flat porcelain crab</name>
    <dbReference type="NCBI Taxonomy" id="88211"/>
    <lineage>
        <taxon>Eukaryota</taxon>
        <taxon>Metazoa</taxon>
        <taxon>Ecdysozoa</taxon>
        <taxon>Arthropoda</taxon>
        <taxon>Crustacea</taxon>
        <taxon>Multicrustacea</taxon>
        <taxon>Malacostraca</taxon>
        <taxon>Eumalacostraca</taxon>
        <taxon>Eucarida</taxon>
        <taxon>Decapoda</taxon>
        <taxon>Pleocyemata</taxon>
        <taxon>Anomura</taxon>
        <taxon>Galatheoidea</taxon>
        <taxon>Porcellanidae</taxon>
        <taxon>Petrolisthes</taxon>
    </lineage>
</organism>
<keyword evidence="2" id="KW-1185">Reference proteome</keyword>
<reference evidence="1" key="1">
    <citation type="submission" date="2023-10" db="EMBL/GenBank/DDBJ databases">
        <title>Genome assemblies of two species of porcelain crab, Petrolisthes cinctipes and Petrolisthes manimaculis (Anomura: Porcellanidae).</title>
        <authorList>
            <person name="Angst P."/>
        </authorList>
    </citation>
    <scope>NUCLEOTIDE SEQUENCE</scope>
    <source>
        <strain evidence="1">PB745_01</strain>
        <tissue evidence="1">Gill</tissue>
    </source>
</reference>
<dbReference type="EMBL" id="JAWQEG010008101">
    <property type="protein sequence ID" value="KAK3850982.1"/>
    <property type="molecule type" value="Genomic_DNA"/>
</dbReference>
<comment type="caution">
    <text evidence="1">The sequence shown here is derived from an EMBL/GenBank/DDBJ whole genome shotgun (WGS) entry which is preliminary data.</text>
</comment>